<protein>
    <recommendedName>
        <fullName evidence="1">site-specific DNA-methyltransferase (adenine-specific)</fullName>
        <ecNumber evidence="1">2.1.1.72</ecNumber>
    </recommendedName>
</protein>
<comment type="catalytic activity">
    <reaction evidence="5">
        <text>a 2'-deoxyadenosine in DNA + S-adenosyl-L-methionine = an N(6)-methyl-2'-deoxyadenosine in DNA + S-adenosyl-L-homocysteine + H(+)</text>
        <dbReference type="Rhea" id="RHEA:15197"/>
        <dbReference type="Rhea" id="RHEA-COMP:12418"/>
        <dbReference type="Rhea" id="RHEA-COMP:12419"/>
        <dbReference type="ChEBI" id="CHEBI:15378"/>
        <dbReference type="ChEBI" id="CHEBI:57856"/>
        <dbReference type="ChEBI" id="CHEBI:59789"/>
        <dbReference type="ChEBI" id="CHEBI:90615"/>
        <dbReference type="ChEBI" id="CHEBI:90616"/>
        <dbReference type="EC" id="2.1.1.72"/>
    </reaction>
</comment>
<dbReference type="RefSeq" id="WP_305501405.1">
    <property type="nucleotide sequence ID" value="NZ_CP131913.1"/>
</dbReference>
<dbReference type="GO" id="GO:0008168">
    <property type="term" value="F:methyltransferase activity"/>
    <property type="evidence" value="ECO:0007669"/>
    <property type="project" value="UniProtKB-KW"/>
</dbReference>
<evidence type="ECO:0000313" key="7">
    <source>
        <dbReference type="EMBL" id="WLI73606.1"/>
    </source>
</evidence>
<keyword evidence="2 7" id="KW-0489">Methyltransferase</keyword>
<keyword evidence="8" id="KW-1185">Reference proteome</keyword>
<sequence>MKNPRLSSSINLKSDRLLGDGFLAHPENHALRQRFLDGELDAHAYYQELLRLVYRLLFLLRAEARDLLHPADSDPLARERYREGYSLELLRQAARKTHRFEPRHHDLWLTLQQTLSGLAGGQPLLALPALGGLFDSAQCHNLDAALIDNRSLLNAMRALTWHRSDVRRGLVATDYANMDAEELGSVYEALLELVPAVNETTWQFRFVGLDDGDSTAGNLRKLTGSYYTPDVLVQSLIDTALKPVIHQRLEEHRERPRQALLELRIVDPACGSGHFLLAATRTLAREIARLDAEDNEPTPEQFQHALREVAQHCIFGVDVNPMAVELCRTALWMEALEPGKPLTFLDSHIQAGNALIGVFDPTVLENGIPQEAFDAIEGDDKELLKGLRKRNKAMADTLAVDLRINASQLAAVEELPEESLEEIAEKRQQWEAAQENPETRRARLMQDLWTAAFFIPKTESHKARIVTNEALMAANRDELDPQIEAEVRLRAEQNHFFHWRLQFPEVFDRESPGFDVVLGNPPWERIKLQEKEFFAVRAPEIAEARNASARGRMIQALADSDNPTEQQLHAEFQLARHAAEASSQFVRKGGRFPLTGTGDVNLYALFAELALRLIGRGSRAGIIVPTGIATDDSTKAYFDALGTGHRLASLYDFENREKLFKSVDSRMKFVLMTIADQVEVADLMFFATRIEHLHDEERHFQLSPDDFALINPNTRTCPVFRSKRDAELTRKLYRQAPVLIQEAPEQNPWGISFSRLFDMSNDSNLFHGLEDLREGGGYLDGNRFHQGDTRYLPLYEAKMVHHYDHRFATYDSQGEDIRDATPAEKANPDFAPLPRYWVNDWEVVLRTADVPQDVIKGVKKEDADKLDKALRTWLAGLLLVRGEADHASQLLGKQVVKQGSTASLFDQAEETRAGLEARQLAETHPMEDDQLVDWLGRFEGGEDRFALVEDLLPGRCPHYLLGFRDICRSTDERTVIGSTIPFTAVGNKYPLLFLPVAMSPRLKAALQGNLASLALDYVARQKIGGTTLNFFIAKQLPVLPPDAYDEEALDYIVPRVLELTYTSHDLAPFARDLGYEGAPCGWDPERRHRLRCELDAYYAHLYGLTRNELRYILDPAEVMGPDYPSVTFPGLKRKEIAEFGEYRTQRRVLEAFDVLASTKEGVLA</sequence>
<evidence type="ECO:0000256" key="3">
    <source>
        <dbReference type="ARBA" id="ARBA00022679"/>
    </source>
</evidence>
<evidence type="ECO:0000256" key="4">
    <source>
        <dbReference type="ARBA" id="ARBA00022691"/>
    </source>
</evidence>
<reference evidence="7 8" key="1">
    <citation type="submission" date="2023-08" db="EMBL/GenBank/DDBJ databases">
        <title>Transcriptome Analysis of Halomonas alkalicola CICC 11012s to Identify the Genes Involved in Alkaline Tolerances.</title>
        <authorList>
            <person name="Zhai L."/>
        </authorList>
    </citation>
    <scope>NUCLEOTIDE SEQUENCE [LARGE SCALE GENOMIC DNA]</scope>
    <source>
        <strain evidence="7 8">CICC 11012s</strain>
    </source>
</reference>
<keyword evidence="3" id="KW-0808">Transferase</keyword>
<dbReference type="PANTHER" id="PTHR33841:SF1">
    <property type="entry name" value="DNA METHYLTRANSFERASE A"/>
    <property type="match status" value="1"/>
</dbReference>
<dbReference type="InterPro" id="IPR011639">
    <property type="entry name" value="MethylTrfase_TaqI-like_dom"/>
</dbReference>
<keyword evidence="4" id="KW-0949">S-adenosyl-L-methionine</keyword>
<evidence type="ECO:0000256" key="5">
    <source>
        <dbReference type="ARBA" id="ARBA00047942"/>
    </source>
</evidence>
<dbReference type="PROSITE" id="PS00092">
    <property type="entry name" value="N6_MTASE"/>
    <property type="match status" value="1"/>
</dbReference>
<dbReference type="PRINTS" id="PR00507">
    <property type="entry name" value="N12N6MTFRASE"/>
</dbReference>
<dbReference type="Gene3D" id="3.40.50.150">
    <property type="entry name" value="Vaccinia Virus protein VP39"/>
    <property type="match status" value="2"/>
</dbReference>
<dbReference type="Pfam" id="PF07669">
    <property type="entry name" value="Eco57I"/>
    <property type="match status" value="1"/>
</dbReference>
<dbReference type="InterPro" id="IPR002052">
    <property type="entry name" value="DNA_methylase_N6_adenine_CS"/>
</dbReference>
<dbReference type="GO" id="GO:0032259">
    <property type="term" value="P:methylation"/>
    <property type="evidence" value="ECO:0007669"/>
    <property type="project" value="UniProtKB-KW"/>
</dbReference>
<proteinExistence type="predicted"/>
<evidence type="ECO:0000259" key="6">
    <source>
        <dbReference type="Pfam" id="PF07669"/>
    </source>
</evidence>
<dbReference type="InterPro" id="IPR050953">
    <property type="entry name" value="N4_N6_ade-DNA_methylase"/>
</dbReference>
<feature type="domain" description="Type II methyltransferase M.TaqI-like" evidence="6">
    <location>
        <begin position="312"/>
        <end position="532"/>
    </location>
</feature>
<organism evidence="7 8">
    <name type="scientific">Halomonas alkalicola</name>
    <dbReference type="NCBI Taxonomy" id="1930622"/>
    <lineage>
        <taxon>Bacteria</taxon>
        <taxon>Pseudomonadati</taxon>
        <taxon>Pseudomonadota</taxon>
        <taxon>Gammaproteobacteria</taxon>
        <taxon>Oceanospirillales</taxon>
        <taxon>Halomonadaceae</taxon>
        <taxon>Halomonas</taxon>
    </lineage>
</organism>
<evidence type="ECO:0000256" key="2">
    <source>
        <dbReference type="ARBA" id="ARBA00022603"/>
    </source>
</evidence>
<dbReference type="InterPro" id="IPR029063">
    <property type="entry name" value="SAM-dependent_MTases_sf"/>
</dbReference>
<accession>A0ABY9H554</accession>
<evidence type="ECO:0000313" key="8">
    <source>
        <dbReference type="Proteomes" id="UP001235344"/>
    </source>
</evidence>
<dbReference type="PANTHER" id="PTHR33841">
    <property type="entry name" value="DNA METHYLTRANSFERASE YEEA-RELATED"/>
    <property type="match status" value="1"/>
</dbReference>
<name>A0ABY9H554_9GAMM</name>
<dbReference type="SUPFAM" id="SSF53335">
    <property type="entry name" value="S-adenosyl-L-methionine-dependent methyltransferases"/>
    <property type="match status" value="1"/>
</dbReference>
<dbReference type="EMBL" id="CP131913">
    <property type="protein sequence ID" value="WLI73606.1"/>
    <property type="molecule type" value="Genomic_DNA"/>
</dbReference>
<evidence type="ECO:0000256" key="1">
    <source>
        <dbReference type="ARBA" id="ARBA00011900"/>
    </source>
</evidence>
<dbReference type="EC" id="2.1.1.72" evidence="1"/>
<dbReference type="Proteomes" id="UP001235344">
    <property type="component" value="Chromosome"/>
</dbReference>
<gene>
    <name evidence="7" type="ORF">B6N23_01290</name>
</gene>